<keyword evidence="9" id="KW-0406">Ion transport</keyword>
<keyword evidence="6" id="KW-0851">Voltage-gated channel</keyword>
<evidence type="ECO:0000256" key="8">
    <source>
        <dbReference type="ARBA" id="ARBA00022989"/>
    </source>
</evidence>
<evidence type="ECO:0000256" key="4">
    <source>
        <dbReference type="ARBA" id="ARBA00022692"/>
    </source>
</evidence>
<dbReference type="AlphaFoldDB" id="K3W4Z0"/>
<dbReference type="FunFam" id="1.10.287.70:FF:000194">
    <property type="entry name" value="Voltage-gated Ion Channel"/>
    <property type="match status" value="1"/>
</dbReference>
<dbReference type="InterPro" id="IPR028325">
    <property type="entry name" value="VG_K_chnl"/>
</dbReference>
<dbReference type="HOGENOM" id="CLU_011722_1_4_1"/>
<comment type="subcellular location">
    <subcellularLocation>
        <location evidence="1">Membrane</location>
        <topology evidence="1">Multi-pass membrane protein</topology>
    </subcellularLocation>
</comment>
<dbReference type="Gene3D" id="1.10.287.70">
    <property type="match status" value="1"/>
</dbReference>
<dbReference type="STRING" id="431595.K3W4Z0"/>
<keyword evidence="7" id="KW-0630">Potassium</keyword>
<reference evidence="16" key="1">
    <citation type="journal article" date="2010" name="Genome Biol.">
        <title>Genome sequence of the necrotrophic plant pathogen Pythium ultimum reveals original pathogenicity mechanisms and effector repertoire.</title>
        <authorList>
            <person name="Levesque C.A."/>
            <person name="Brouwer H."/>
            <person name="Cano L."/>
            <person name="Hamilton J.P."/>
            <person name="Holt C."/>
            <person name="Huitema E."/>
            <person name="Raffaele S."/>
            <person name="Robideau G.P."/>
            <person name="Thines M."/>
            <person name="Win J."/>
            <person name="Zerillo M.M."/>
            <person name="Beakes G.W."/>
            <person name="Boore J.L."/>
            <person name="Busam D."/>
            <person name="Dumas B."/>
            <person name="Ferriera S."/>
            <person name="Fuerstenberg S.I."/>
            <person name="Gachon C.M."/>
            <person name="Gaulin E."/>
            <person name="Govers F."/>
            <person name="Grenville-Briggs L."/>
            <person name="Horner N."/>
            <person name="Hostetler J."/>
            <person name="Jiang R.H."/>
            <person name="Johnson J."/>
            <person name="Krajaejun T."/>
            <person name="Lin H."/>
            <person name="Meijer H.J."/>
            <person name="Moore B."/>
            <person name="Morris P."/>
            <person name="Phuntmart V."/>
            <person name="Puiu D."/>
            <person name="Shetty J."/>
            <person name="Stajich J.E."/>
            <person name="Tripathy S."/>
            <person name="Wawra S."/>
            <person name="van West P."/>
            <person name="Whitty B.R."/>
            <person name="Coutinho P.M."/>
            <person name="Henrissat B."/>
            <person name="Martin F."/>
            <person name="Thomas P.D."/>
            <person name="Tyler B.M."/>
            <person name="De Vries R.P."/>
            <person name="Kamoun S."/>
            <person name="Yandell M."/>
            <person name="Tisserat N."/>
            <person name="Buell C.R."/>
        </authorList>
    </citation>
    <scope>NUCLEOTIDE SEQUENCE</scope>
    <source>
        <strain evidence="16">DAOM:BR144</strain>
    </source>
</reference>
<sequence>MLHMKEEKGADHYDPVEVSSVVDISPSEFAADNPMSTGLSPRRDRKAHQRENHASTHKRIPVADIDLNPYDDDVYGDDSDMYDSEGKPRTLKHGDGDDGHNDARFRVNGIAVDREVQGGAKPNWEHAYQILFQSSTPTGQRVALILLIMVSLSIACAVLDSVKSIREDIGQYLLVLEIFFTIVFSIEYALRVACLRTPRRFMLSLLGVVDLCALVPSYLGFFIPSARPLIHLAVLRIFRVMRVFRILRLARFVDASAALSDNIQSNKRRILVFLVGLFTLILVIGCAMYLIEGDRHDFSNIPISLYWAVVTITTVGYGDIAPQTILGRMLATVVMFVGYGIIACPLVLNQTGDTDTLTELVECPRCFRRMHQEDANFCRVCGTALRQPRAKIIKARRRDRLRLAKLNTPLDHDVDDDMDGLTPSGGLAMSTTSTSKSSARLLPDEVQGSDKPVHL</sequence>
<evidence type="ECO:0000256" key="9">
    <source>
        <dbReference type="ARBA" id="ARBA00023065"/>
    </source>
</evidence>
<dbReference type="Gene3D" id="1.20.120.350">
    <property type="entry name" value="Voltage-gated potassium channels. Chain C"/>
    <property type="match status" value="1"/>
</dbReference>
<keyword evidence="11" id="KW-0407">Ion channel</keyword>
<dbReference type="Pfam" id="PF00520">
    <property type="entry name" value="Ion_trans"/>
    <property type="match status" value="1"/>
</dbReference>
<organism evidence="15 16">
    <name type="scientific">Globisporangium ultimum (strain ATCC 200006 / CBS 805.95 / DAOM BR144)</name>
    <name type="common">Pythium ultimum</name>
    <dbReference type="NCBI Taxonomy" id="431595"/>
    <lineage>
        <taxon>Eukaryota</taxon>
        <taxon>Sar</taxon>
        <taxon>Stramenopiles</taxon>
        <taxon>Oomycota</taxon>
        <taxon>Peronosporomycetes</taxon>
        <taxon>Pythiales</taxon>
        <taxon>Pythiaceae</taxon>
        <taxon>Globisporangium</taxon>
    </lineage>
</organism>
<dbReference type="InterPro" id="IPR027359">
    <property type="entry name" value="Volt_channel_dom_sf"/>
</dbReference>
<dbReference type="GO" id="GO:0001508">
    <property type="term" value="P:action potential"/>
    <property type="evidence" value="ECO:0007669"/>
    <property type="project" value="TreeGrafter"/>
</dbReference>
<protein>
    <recommendedName>
        <fullName evidence="14">Ion transport domain-containing protein</fullName>
    </recommendedName>
</protein>
<feature type="transmembrane region" description="Helical" evidence="13">
    <location>
        <begin position="169"/>
        <end position="190"/>
    </location>
</feature>
<feature type="transmembrane region" description="Helical" evidence="13">
    <location>
        <begin position="270"/>
        <end position="291"/>
    </location>
</feature>
<dbReference type="GO" id="GO:0005249">
    <property type="term" value="F:voltage-gated potassium channel activity"/>
    <property type="evidence" value="ECO:0007669"/>
    <property type="project" value="InterPro"/>
</dbReference>
<dbReference type="GO" id="GO:0008076">
    <property type="term" value="C:voltage-gated potassium channel complex"/>
    <property type="evidence" value="ECO:0007669"/>
    <property type="project" value="InterPro"/>
</dbReference>
<dbReference type="EnsemblProtists" id="PYU1_T000031">
    <property type="protein sequence ID" value="PYU1_T000031"/>
    <property type="gene ID" value="PYU1_G000031"/>
</dbReference>
<reference evidence="15" key="3">
    <citation type="submission" date="2015-02" db="UniProtKB">
        <authorList>
            <consortium name="EnsemblProtists"/>
        </authorList>
    </citation>
    <scope>IDENTIFICATION</scope>
    <source>
        <strain evidence="15">DAOM BR144</strain>
    </source>
</reference>
<feature type="region of interest" description="Disordered" evidence="12">
    <location>
        <begin position="414"/>
        <end position="455"/>
    </location>
</feature>
<dbReference type="PANTHER" id="PTHR11537">
    <property type="entry name" value="VOLTAGE-GATED POTASSIUM CHANNEL"/>
    <property type="match status" value="1"/>
</dbReference>
<evidence type="ECO:0000256" key="11">
    <source>
        <dbReference type="ARBA" id="ARBA00023303"/>
    </source>
</evidence>
<accession>K3W4Z0</accession>
<evidence type="ECO:0000256" key="6">
    <source>
        <dbReference type="ARBA" id="ARBA00022882"/>
    </source>
</evidence>
<dbReference type="eggNOG" id="KOG3713">
    <property type="taxonomic scope" value="Eukaryota"/>
</dbReference>
<proteinExistence type="predicted"/>
<evidence type="ECO:0000256" key="2">
    <source>
        <dbReference type="ARBA" id="ARBA00022448"/>
    </source>
</evidence>
<dbReference type="PANTHER" id="PTHR11537:SF254">
    <property type="entry name" value="POTASSIUM VOLTAGE-GATED CHANNEL PROTEIN SHAB"/>
    <property type="match status" value="1"/>
</dbReference>
<dbReference type="SUPFAM" id="SSF81324">
    <property type="entry name" value="Voltage-gated potassium channels"/>
    <property type="match status" value="1"/>
</dbReference>
<dbReference type="OMA" id="QDDANFC"/>
<evidence type="ECO:0000256" key="10">
    <source>
        <dbReference type="ARBA" id="ARBA00023136"/>
    </source>
</evidence>
<keyword evidence="16" id="KW-1185">Reference proteome</keyword>
<evidence type="ECO:0000256" key="5">
    <source>
        <dbReference type="ARBA" id="ARBA00022826"/>
    </source>
</evidence>
<feature type="transmembrane region" description="Helical" evidence="13">
    <location>
        <begin position="202"/>
        <end position="223"/>
    </location>
</feature>
<dbReference type="InterPro" id="IPR005821">
    <property type="entry name" value="Ion_trans_dom"/>
</dbReference>
<feature type="transmembrane region" description="Helical" evidence="13">
    <location>
        <begin position="303"/>
        <end position="322"/>
    </location>
</feature>
<keyword evidence="5" id="KW-0631">Potassium channel</keyword>
<dbReference type="Proteomes" id="UP000019132">
    <property type="component" value="Unassembled WGS sequence"/>
</dbReference>
<dbReference type="PRINTS" id="PR00169">
    <property type="entry name" value="KCHANNEL"/>
</dbReference>
<feature type="transmembrane region" description="Helical" evidence="13">
    <location>
        <begin position="142"/>
        <end position="163"/>
    </location>
</feature>
<keyword evidence="8 13" id="KW-1133">Transmembrane helix</keyword>
<feature type="transmembrane region" description="Helical" evidence="13">
    <location>
        <begin position="329"/>
        <end position="348"/>
    </location>
</feature>
<evidence type="ECO:0000313" key="15">
    <source>
        <dbReference type="EnsemblProtists" id="PYU1_T000031"/>
    </source>
</evidence>
<evidence type="ECO:0000256" key="12">
    <source>
        <dbReference type="SAM" id="MobiDB-lite"/>
    </source>
</evidence>
<name>K3W4Z0_GLOUD</name>
<reference evidence="16" key="2">
    <citation type="submission" date="2010-04" db="EMBL/GenBank/DDBJ databases">
        <authorList>
            <person name="Buell R."/>
            <person name="Hamilton J."/>
            <person name="Hostetler J."/>
        </authorList>
    </citation>
    <scope>NUCLEOTIDE SEQUENCE [LARGE SCALE GENOMIC DNA]</scope>
    <source>
        <strain evidence="16">DAOM:BR144</strain>
    </source>
</reference>
<evidence type="ECO:0000313" key="16">
    <source>
        <dbReference type="Proteomes" id="UP000019132"/>
    </source>
</evidence>
<feature type="domain" description="Ion transport" evidence="14">
    <location>
        <begin position="144"/>
        <end position="345"/>
    </location>
</feature>
<dbReference type="EMBL" id="GL376636">
    <property type="status" value="NOT_ANNOTATED_CDS"/>
    <property type="molecule type" value="Genomic_DNA"/>
</dbReference>
<feature type="compositionally biased region" description="Basic and acidic residues" evidence="12">
    <location>
        <begin position="84"/>
        <end position="100"/>
    </location>
</feature>
<evidence type="ECO:0000256" key="13">
    <source>
        <dbReference type="SAM" id="Phobius"/>
    </source>
</evidence>
<keyword evidence="4 13" id="KW-0812">Transmembrane</keyword>
<dbReference type="InParanoid" id="K3W4Z0"/>
<keyword evidence="2" id="KW-0813">Transport</keyword>
<dbReference type="VEuPathDB" id="FungiDB:PYU1_G000031"/>
<keyword evidence="10 13" id="KW-0472">Membrane</keyword>
<evidence type="ECO:0000256" key="7">
    <source>
        <dbReference type="ARBA" id="ARBA00022958"/>
    </source>
</evidence>
<keyword evidence="3" id="KW-0633">Potassium transport</keyword>
<evidence type="ECO:0000256" key="3">
    <source>
        <dbReference type="ARBA" id="ARBA00022538"/>
    </source>
</evidence>
<evidence type="ECO:0000256" key="1">
    <source>
        <dbReference type="ARBA" id="ARBA00004141"/>
    </source>
</evidence>
<feature type="compositionally biased region" description="Acidic residues" evidence="12">
    <location>
        <begin position="69"/>
        <end position="83"/>
    </location>
</feature>
<feature type="region of interest" description="Disordered" evidence="12">
    <location>
        <begin position="24"/>
        <end position="100"/>
    </location>
</feature>
<evidence type="ECO:0000259" key="14">
    <source>
        <dbReference type="Pfam" id="PF00520"/>
    </source>
</evidence>